<dbReference type="EnsemblMetazoa" id="MESCA008554-RA">
    <property type="protein sequence ID" value="MESCA008554-PA"/>
    <property type="gene ID" value="MESCA008554"/>
</dbReference>
<dbReference type="PANTHER" id="PTHR23253:SF78">
    <property type="entry name" value="EUKARYOTIC TRANSLATION INITIATION FACTOR 4G1, ISOFORM B-RELATED"/>
    <property type="match status" value="1"/>
</dbReference>
<dbReference type="InterPro" id="IPR016024">
    <property type="entry name" value="ARM-type_fold"/>
</dbReference>
<sequence>MNLNSPFRMLNFAIVWLLTSKLRGGGTNPTEKAELSATIEEEERKFRRRSVGTVTFIGEGGGGMTKMNRMFTSEVFLLIKLKERKFRRRSVGTVTFIGELYKIGMLTSNIINICITSLLDPNSEDKLECMCKLLTTVGRKYDETTQPMFAKKDGPQQRLVNLDNIVRQMQDIANKKVASAQQISSRVRFMLQDIRRFQGCKYPKEARNIKKSLRIFGIS</sequence>
<dbReference type="PANTHER" id="PTHR23253">
    <property type="entry name" value="EUKARYOTIC TRANSLATION INITIATION FACTOR 4 GAMMA"/>
    <property type="match status" value="1"/>
</dbReference>
<dbReference type="EMBL" id="CAQQ02110992">
    <property type="status" value="NOT_ANNOTATED_CDS"/>
    <property type="molecule type" value="Genomic_DNA"/>
</dbReference>
<dbReference type="EMBL" id="CAQQ02110991">
    <property type="status" value="NOT_ANNOTATED_CDS"/>
    <property type="molecule type" value="Genomic_DNA"/>
</dbReference>
<dbReference type="HOGENOM" id="CLU_1262831_0_0_1"/>
<dbReference type="InterPro" id="IPR003890">
    <property type="entry name" value="MIF4G-like_typ-3"/>
</dbReference>
<protein>
    <recommendedName>
        <fullName evidence="2">MIF4G domain-containing protein</fullName>
    </recommendedName>
</protein>
<dbReference type="AlphaFoldDB" id="T1GXK1"/>
<dbReference type="Proteomes" id="UP000015102">
    <property type="component" value="Unassembled WGS sequence"/>
</dbReference>
<dbReference type="Pfam" id="PF02854">
    <property type="entry name" value="MIF4G"/>
    <property type="match status" value="1"/>
</dbReference>
<reference evidence="4" key="1">
    <citation type="submission" date="2013-02" db="EMBL/GenBank/DDBJ databases">
        <authorList>
            <person name="Hughes D."/>
        </authorList>
    </citation>
    <scope>NUCLEOTIDE SEQUENCE</scope>
    <source>
        <strain>Durham</strain>
        <strain evidence="4">NC isolate 2 -- Noor lab</strain>
    </source>
</reference>
<evidence type="ECO:0000259" key="2">
    <source>
        <dbReference type="Pfam" id="PF02854"/>
    </source>
</evidence>
<feature type="chain" id="PRO_5004577810" description="MIF4G domain-containing protein" evidence="1">
    <location>
        <begin position="25"/>
        <end position="219"/>
    </location>
</feature>
<feature type="signal peptide" evidence="1">
    <location>
        <begin position="1"/>
        <end position="24"/>
    </location>
</feature>
<accession>T1GXK1</accession>
<reference evidence="3" key="2">
    <citation type="submission" date="2015-06" db="UniProtKB">
        <authorList>
            <consortium name="EnsemblMetazoa"/>
        </authorList>
    </citation>
    <scope>IDENTIFICATION</scope>
</reference>
<proteinExistence type="predicted"/>
<name>T1GXK1_MEGSC</name>
<dbReference type="SUPFAM" id="SSF48371">
    <property type="entry name" value="ARM repeat"/>
    <property type="match status" value="1"/>
</dbReference>
<dbReference type="GO" id="GO:0003743">
    <property type="term" value="F:translation initiation factor activity"/>
    <property type="evidence" value="ECO:0007669"/>
    <property type="project" value="TreeGrafter"/>
</dbReference>
<evidence type="ECO:0000256" key="1">
    <source>
        <dbReference type="SAM" id="SignalP"/>
    </source>
</evidence>
<keyword evidence="4" id="KW-1185">Reference proteome</keyword>
<keyword evidence="1" id="KW-0732">Signal</keyword>
<organism evidence="3 4">
    <name type="scientific">Megaselia scalaris</name>
    <name type="common">Humpbacked fly</name>
    <name type="synonym">Phora scalaris</name>
    <dbReference type="NCBI Taxonomy" id="36166"/>
    <lineage>
        <taxon>Eukaryota</taxon>
        <taxon>Metazoa</taxon>
        <taxon>Ecdysozoa</taxon>
        <taxon>Arthropoda</taxon>
        <taxon>Hexapoda</taxon>
        <taxon>Insecta</taxon>
        <taxon>Pterygota</taxon>
        <taxon>Neoptera</taxon>
        <taxon>Endopterygota</taxon>
        <taxon>Diptera</taxon>
        <taxon>Brachycera</taxon>
        <taxon>Muscomorpha</taxon>
        <taxon>Platypezoidea</taxon>
        <taxon>Phoridae</taxon>
        <taxon>Megaseliini</taxon>
        <taxon>Megaselia</taxon>
    </lineage>
</organism>
<evidence type="ECO:0000313" key="3">
    <source>
        <dbReference type="EnsemblMetazoa" id="MESCA008554-PA"/>
    </source>
</evidence>
<dbReference type="EMBL" id="CAQQ02110990">
    <property type="status" value="NOT_ANNOTATED_CDS"/>
    <property type="molecule type" value="Genomic_DNA"/>
</dbReference>
<dbReference type="GO" id="GO:0016281">
    <property type="term" value="C:eukaryotic translation initiation factor 4F complex"/>
    <property type="evidence" value="ECO:0007669"/>
    <property type="project" value="TreeGrafter"/>
</dbReference>
<evidence type="ECO:0000313" key="4">
    <source>
        <dbReference type="Proteomes" id="UP000015102"/>
    </source>
</evidence>
<feature type="domain" description="MIF4G" evidence="2">
    <location>
        <begin position="81"/>
        <end position="194"/>
    </location>
</feature>
<dbReference type="STRING" id="36166.T1GXK1"/>
<dbReference type="GO" id="GO:0003729">
    <property type="term" value="F:mRNA binding"/>
    <property type="evidence" value="ECO:0007669"/>
    <property type="project" value="TreeGrafter"/>
</dbReference>
<dbReference type="Gene3D" id="1.25.40.180">
    <property type="match status" value="1"/>
</dbReference>